<proteinExistence type="predicted"/>
<comment type="caution">
    <text evidence="2">The sequence shown here is derived from an EMBL/GenBank/DDBJ whole genome shotgun (WGS) entry which is preliminary data.</text>
</comment>
<name>A0A4R7BJT7_9HYPH</name>
<sequence length="340" mass="36686">MTLLRAAALAALLLGAPAAEAAPDAALEEARSISDLGLPSAPNVIRFSDREGKADGPSLTPFARWATEYPDQKRLLSLHPDYVEPTVSATVDGLRRTRDEKLDIYVAASRMIVDRPPSRVDLAGLASAAALAKIDPAIRHRPITAGQAIPNRDPEQPYNRLPGRAWCEGGQVSCFESRYDLEGKLPLGIRLANKLEDGGKKIADHVTFQSEIRLLAPAEIDAGAISRLTGIETQPSAVLEQSTFHVNQILRFGKLLTIVQPAPSQPDRSVVSVYFALGVKADVLSRKKEYERIPVLRNLVPSQVLMGTSSFNTGTSLSAGLPVYARSRIRTLASLLASGR</sequence>
<evidence type="ECO:0008006" key="4">
    <source>
        <dbReference type="Google" id="ProtNLM"/>
    </source>
</evidence>
<keyword evidence="1" id="KW-0732">Signal</keyword>
<feature type="signal peptide" evidence="1">
    <location>
        <begin position="1"/>
        <end position="21"/>
    </location>
</feature>
<gene>
    <name evidence="2" type="ORF">EV668_4583</name>
</gene>
<evidence type="ECO:0000313" key="3">
    <source>
        <dbReference type="Proteomes" id="UP000295122"/>
    </source>
</evidence>
<accession>A0A4R7BJT7</accession>
<dbReference type="AlphaFoldDB" id="A0A4R7BJT7"/>
<keyword evidence="3" id="KW-1185">Reference proteome</keyword>
<feature type="chain" id="PRO_5021020858" description="Peptidoglycan-binding protein CsiV" evidence="1">
    <location>
        <begin position="22"/>
        <end position="340"/>
    </location>
</feature>
<evidence type="ECO:0000256" key="1">
    <source>
        <dbReference type="SAM" id="SignalP"/>
    </source>
</evidence>
<evidence type="ECO:0000313" key="2">
    <source>
        <dbReference type="EMBL" id="TDR85461.1"/>
    </source>
</evidence>
<dbReference type="Proteomes" id="UP000295122">
    <property type="component" value="Unassembled WGS sequence"/>
</dbReference>
<organism evidence="2 3">
    <name type="scientific">Enterovirga rhinocerotis</name>
    <dbReference type="NCBI Taxonomy" id="1339210"/>
    <lineage>
        <taxon>Bacteria</taxon>
        <taxon>Pseudomonadati</taxon>
        <taxon>Pseudomonadota</taxon>
        <taxon>Alphaproteobacteria</taxon>
        <taxon>Hyphomicrobiales</taxon>
        <taxon>Methylobacteriaceae</taxon>
        <taxon>Enterovirga</taxon>
    </lineage>
</organism>
<reference evidence="2 3" key="1">
    <citation type="submission" date="2019-03" db="EMBL/GenBank/DDBJ databases">
        <title>Genomic Encyclopedia of Type Strains, Phase IV (KMG-IV): sequencing the most valuable type-strain genomes for metagenomic binning, comparative biology and taxonomic classification.</title>
        <authorList>
            <person name="Goeker M."/>
        </authorList>
    </citation>
    <scope>NUCLEOTIDE SEQUENCE [LARGE SCALE GENOMIC DNA]</scope>
    <source>
        <strain evidence="2 3">DSM 25903</strain>
    </source>
</reference>
<dbReference type="RefSeq" id="WP_133774485.1">
    <property type="nucleotide sequence ID" value="NZ_SNZR01000017.1"/>
</dbReference>
<dbReference type="OrthoDB" id="8193352at2"/>
<dbReference type="EMBL" id="SNZR01000017">
    <property type="protein sequence ID" value="TDR85461.1"/>
    <property type="molecule type" value="Genomic_DNA"/>
</dbReference>
<protein>
    <recommendedName>
        <fullName evidence="4">Peptidoglycan-binding protein CsiV</fullName>
    </recommendedName>
</protein>